<evidence type="ECO:0000313" key="3">
    <source>
        <dbReference type="Proteomes" id="UP000326062"/>
    </source>
</evidence>
<proteinExistence type="predicted"/>
<accession>A0A5N3XGU7</accession>
<feature type="compositionally biased region" description="Low complexity" evidence="1">
    <location>
        <begin position="199"/>
        <end position="211"/>
    </location>
</feature>
<sequence length="234" mass="25624">MSEKKPEPLDFVKDFQEYLTQQTHHVNMISGSVSGDKEAEALQGAGTDGMLVNGFERTFDGKLKCQYCNYASKGTVKGTWSSLSSKRMCRDLQKKISNLSYSRGALINLSPPSTVVQEPDYLNDFIHEIPNIQTDFYGKTPQELMVDNPLNQLSTLAGQLSSLPLENQNLTPPDVSSSPTSPEPQPSHSHRNYSPVGGPSSEPSAHTSSPSMGNSQPSTPAPTLLYKSRVNKFE</sequence>
<dbReference type="AlphaFoldDB" id="A0A5N3XGU7"/>
<feature type="region of interest" description="Disordered" evidence="1">
    <location>
        <begin position="164"/>
        <end position="234"/>
    </location>
</feature>
<comment type="caution">
    <text evidence="2">The sequence shown here is derived from an EMBL/GenBank/DDBJ whole genome shotgun (WGS) entry which is preliminary data.</text>
</comment>
<dbReference type="EMBL" id="VCEB01000011">
    <property type="protein sequence ID" value="KAB0372307.1"/>
    <property type="molecule type" value="Genomic_DNA"/>
</dbReference>
<keyword evidence="3" id="KW-1185">Reference proteome</keyword>
<dbReference type="Proteomes" id="UP000326062">
    <property type="component" value="Chromosome X"/>
</dbReference>
<protein>
    <submittedName>
        <fullName evidence="2">Uncharacterized protein</fullName>
    </submittedName>
</protein>
<name>A0A5N3XGU7_MUNRE</name>
<gene>
    <name evidence="2" type="ORF">FD755_016099</name>
</gene>
<evidence type="ECO:0000256" key="1">
    <source>
        <dbReference type="SAM" id="MobiDB-lite"/>
    </source>
</evidence>
<reference evidence="2 3" key="1">
    <citation type="submission" date="2019-06" db="EMBL/GenBank/DDBJ databases">
        <title>Discovery of a novel chromosome fission-fusion reversal in muntjac.</title>
        <authorList>
            <person name="Mudd A.B."/>
            <person name="Bredeson J.V."/>
            <person name="Baum R."/>
            <person name="Hockemeyer D."/>
            <person name="Rokhsar D.S."/>
        </authorList>
    </citation>
    <scope>NUCLEOTIDE SEQUENCE [LARGE SCALE GENOMIC DNA]</scope>
    <source>
        <strain evidence="2">UCam_UCB_Mr</strain>
        <tissue evidence="2">Fibroblast cell line</tissue>
    </source>
</reference>
<organism evidence="2 3">
    <name type="scientific">Muntiacus reevesi</name>
    <name type="common">Reeves' muntjac</name>
    <name type="synonym">Cervus reevesi</name>
    <dbReference type="NCBI Taxonomy" id="9886"/>
    <lineage>
        <taxon>Eukaryota</taxon>
        <taxon>Metazoa</taxon>
        <taxon>Chordata</taxon>
        <taxon>Craniata</taxon>
        <taxon>Vertebrata</taxon>
        <taxon>Euteleostomi</taxon>
        <taxon>Mammalia</taxon>
        <taxon>Eutheria</taxon>
        <taxon>Laurasiatheria</taxon>
        <taxon>Artiodactyla</taxon>
        <taxon>Ruminantia</taxon>
        <taxon>Pecora</taxon>
        <taxon>Cervidae</taxon>
        <taxon>Muntiacinae</taxon>
        <taxon>Muntiacus</taxon>
    </lineage>
</organism>
<evidence type="ECO:0000313" key="2">
    <source>
        <dbReference type="EMBL" id="KAB0372307.1"/>
    </source>
</evidence>